<dbReference type="EMBL" id="AP021875">
    <property type="protein sequence ID" value="BBO74343.1"/>
    <property type="molecule type" value="Genomic_DNA"/>
</dbReference>
<dbReference type="GO" id="GO:0006310">
    <property type="term" value="P:DNA recombination"/>
    <property type="evidence" value="ECO:0007669"/>
    <property type="project" value="InterPro"/>
</dbReference>
<dbReference type="GO" id="GO:0043590">
    <property type="term" value="C:bacterial nucleoid"/>
    <property type="evidence" value="ECO:0007669"/>
    <property type="project" value="TreeGrafter"/>
</dbReference>
<dbReference type="PROSITE" id="PS51198">
    <property type="entry name" value="UVRD_HELICASE_ATP_BIND"/>
    <property type="match status" value="1"/>
</dbReference>
<evidence type="ECO:0000256" key="8">
    <source>
        <dbReference type="ARBA" id="ARBA00034617"/>
    </source>
</evidence>
<dbReference type="GO" id="GO:0005524">
    <property type="term" value="F:ATP binding"/>
    <property type="evidence" value="ECO:0007669"/>
    <property type="project" value="UniProtKB-UniRule"/>
</dbReference>
<evidence type="ECO:0000256" key="3">
    <source>
        <dbReference type="ARBA" id="ARBA00022801"/>
    </source>
</evidence>
<sequence length="1742" mass="197538">MDFSELLSKTLLLDLETTRSGRIRHIGAILDGRVFEKKKNAGSRDTLKQLAEIAQDADFILGHNLLGHDFPVLKASFPWLAFLEKPVIDTLYLSPIAFPENPYHRLVKDYKLVRATINNPVEDARLAASVFEDQWKSFQSLAKENPELIDLYRYCFQDSTFNGFSGKGLSTVFALLSAANSVQDPESALNTFFRQTSGKVCTHTAKQTIPSLLADDTKRPAVAFCLAWLQVAGGNSVLPPWVRYRFPEIPAIIKALREIPCGENDCKFCVENHDPERQLTRFFGYPSFREAPQTEKGESLQRAIVCGCMGDRPTMGILPTGGGKSLCYQLPALVRYWRRGTLTIVISPLQALMKDQVDNLIKKTGTLFAESVSGLQTLPERGEIFERIRLGDTAILYISPEQLRSVSVRNVLKQREIGSWVFDEAHCLSKWGHDFRPDYLYAARFIREFAREQNQPVPPVGCFTATAKKSVAEEIGNHFREELGQDLRLYEGGVERQNLSFEVVPLSKAEKLQRTHEMIQDHLDSNDDPGGIIVYASTRKDTEEIREFLLHQGLVAEAFHAGIDSKEKRGIIDAFIAGHTPVICATNAFGMGIDKENIRLVIHYSMPGSLENYIQEAGRAGRDLKPARCILLYDEEDAKLQFSMGSLSEVRRKEIARTLRALRRKKRNENGEIIVTTDELIRDEDWADIKELKPEFRDTKIRASIAWLERAGFLQRNHNLTEAFQGKPLVDSFEAATEIMNRLNIAPQTRHLWLGILQQIINSPKDRGIRADELAEALFTEKETLQAMERQTGQTAAQIVISALHDMSDARLIDKGLMLSATFRPKGKNNARKTYQAVCEIEDKLIRLLQLEDPDAENGDWVELDIRRLNQKLTNEGCPTSPDVLRLLIKGISYDGKGFAASTGSFEIGHVDRHHYRVRLRRSWDNIRKTIFLRQNVANAILRKLIELVNKQAAETGAKVTGNVQITFTSDDLSAAIKSDLALSTEVKKVLPAMERALMFLHEQHVIELQGGLAVLRQAMTLRLAEMAKGRYYSKGDYKPLAVHYQEKRLQVHVMMRYATLALEKIAPALTLVLDYFTLGRVKFINKYFEGDQELLDKATTAESFRMIVDNLHNPIQIGVVGRPVDDSMLILAGPGSGKTMVIVHRCAYLLEVERIPARQILVLCFNHSSAMVLKKRLRALVGKVANAVTIATYHGVAMRLAGISIRDMAAEYSQDNIQFDRIIKDAVKLLNGKKDIPGVEADEHRDRLLAGYSHILVDEYQDIDEDQYDLVSAIAGRSLAEEDSRLAIVAVGDDDQNIYTFRGANIRFIRRFQEDYSKDVVYLVENYRSSRHIISAANTLIRVNHDRMKGNHPIRINGGRESNRPGGRWALIDPVGQGLVQIVSVNHPQDQAAYIKAEIDRMRTIDPSLAWHDFAILSRTKMPLANVRSILEDSGYPIRTTLEKGLPFHRVREVHHVLELLTANEKMNLRATELIEMLNGVQSNRNHNIWWQLVDLFFDNYRDETSDSVLPVSRAIDRFYEFTAEQRREKVLGQGIFLSTIHSSKGMEFPHVFILDGDWAGQRNRAEWEEERRVMYVGMTRAEETLHLMKIPIRPNPFLKEIRGSFTLSKTYADAAIGNGFKNKRYELIGLSEIYMDFAGCFNRGHRIHKQLARLEAGKKVAFHLNNSGIEIHDADGCCVSRLSQEGTDKWSRRADQIGELRVVALLKRERDDPAEGFQDRIRVDQWELPVLEAVYTPINN</sequence>
<reference evidence="14 15" key="1">
    <citation type="submission" date="2019-11" db="EMBL/GenBank/DDBJ databases">
        <title>Comparative genomics of hydrocarbon-degrading Desulfosarcina strains.</title>
        <authorList>
            <person name="Watanabe M."/>
            <person name="Kojima H."/>
            <person name="Fukui M."/>
        </authorList>
    </citation>
    <scope>NUCLEOTIDE SEQUENCE [LARGE SCALE GENOMIC DNA]</scope>
    <source>
        <strain evidence="14 15">PP31</strain>
    </source>
</reference>
<dbReference type="PANTHER" id="PTHR13710">
    <property type="entry name" value="DNA HELICASE RECQ FAMILY MEMBER"/>
    <property type="match status" value="1"/>
</dbReference>
<dbReference type="Gene3D" id="3.40.50.300">
    <property type="entry name" value="P-loop containing nucleotide triphosphate hydrolases"/>
    <property type="match status" value="5"/>
</dbReference>
<dbReference type="InterPro" id="IPR011545">
    <property type="entry name" value="DEAD/DEAH_box_helicase_dom"/>
</dbReference>
<keyword evidence="5 10" id="KW-0067">ATP-binding</keyword>
<gene>
    <name evidence="14" type="ORF">DSCW_17600</name>
</gene>
<dbReference type="SUPFAM" id="SSF53098">
    <property type="entry name" value="Ribonuclease H-like"/>
    <property type="match status" value="1"/>
</dbReference>
<protein>
    <recommendedName>
        <fullName evidence="9">DNA 3'-5' helicase</fullName>
        <ecNumber evidence="9">5.6.2.4</ecNumber>
    </recommendedName>
</protein>
<keyword evidence="2 10" id="KW-0547">Nucleotide-binding</keyword>
<dbReference type="InterPro" id="IPR014001">
    <property type="entry name" value="Helicase_ATP-bd"/>
</dbReference>
<dbReference type="GO" id="GO:0005737">
    <property type="term" value="C:cytoplasm"/>
    <property type="evidence" value="ECO:0007669"/>
    <property type="project" value="TreeGrafter"/>
</dbReference>
<keyword evidence="3 10" id="KW-0378">Hydrolase</keyword>
<dbReference type="PROSITE" id="PS51194">
    <property type="entry name" value="HELICASE_CTER"/>
    <property type="match status" value="1"/>
</dbReference>
<feature type="binding site" evidence="10">
    <location>
        <begin position="1133"/>
        <end position="1140"/>
    </location>
    <ligand>
        <name>ATP</name>
        <dbReference type="ChEBI" id="CHEBI:30616"/>
    </ligand>
</feature>
<dbReference type="SUPFAM" id="SSF52540">
    <property type="entry name" value="P-loop containing nucleoside triphosphate hydrolases"/>
    <property type="match status" value="2"/>
</dbReference>
<evidence type="ECO:0000313" key="15">
    <source>
        <dbReference type="Proteomes" id="UP000427769"/>
    </source>
</evidence>
<dbReference type="PANTHER" id="PTHR13710:SF105">
    <property type="entry name" value="ATP-DEPENDENT DNA HELICASE Q1"/>
    <property type="match status" value="1"/>
</dbReference>
<evidence type="ECO:0000256" key="1">
    <source>
        <dbReference type="ARBA" id="ARBA00005446"/>
    </source>
</evidence>
<dbReference type="Pfam" id="PF00271">
    <property type="entry name" value="Helicase_C"/>
    <property type="match status" value="1"/>
</dbReference>
<feature type="domain" description="UvrD-like helicase ATP-binding" evidence="13">
    <location>
        <begin position="1112"/>
        <end position="1331"/>
    </location>
</feature>
<dbReference type="InterPro" id="IPR014017">
    <property type="entry name" value="DNA_helicase_UvrD-like_C"/>
</dbReference>
<keyword evidence="7" id="KW-0413">Isomerase</keyword>
<dbReference type="InterPro" id="IPR027417">
    <property type="entry name" value="P-loop_NTPase"/>
</dbReference>
<evidence type="ECO:0000259" key="13">
    <source>
        <dbReference type="PROSITE" id="PS51198"/>
    </source>
</evidence>
<dbReference type="OrthoDB" id="9760034at2"/>
<dbReference type="CDD" id="cd17932">
    <property type="entry name" value="DEXQc_UvrD"/>
    <property type="match status" value="1"/>
</dbReference>
<evidence type="ECO:0000256" key="5">
    <source>
        <dbReference type="ARBA" id="ARBA00022840"/>
    </source>
</evidence>
<name>A0A5K7Z2N9_9BACT</name>
<dbReference type="GO" id="GO:0016787">
    <property type="term" value="F:hydrolase activity"/>
    <property type="evidence" value="ECO:0007669"/>
    <property type="project" value="UniProtKB-UniRule"/>
</dbReference>
<keyword evidence="15" id="KW-1185">Reference proteome</keyword>
<dbReference type="PROSITE" id="PS51192">
    <property type="entry name" value="HELICASE_ATP_BIND_1"/>
    <property type="match status" value="1"/>
</dbReference>
<keyword evidence="4 10" id="KW-0347">Helicase</keyword>
<keyword evidence="6" id="KW-0238">DNA-binding</keyword>
<dbReference type="Pfam" id="PF00270">
    <property type="entry name" value="DEAD"/>
    <property type="match status" value="1"/>
</dbReference>
<feature type="domain" description="Helicase C-terminal" evidence="12">
    <location>
        <begin position="518"/>
        <end position="663"/>
    </location>
</feature>
<dbReference type="Pfam" id="PF13361">
    <property type="entry name" value="UvrD_C"/>
    <property type="match status" value="1"/>
</dbReference>
<dbReference type="GO" id="GO:0003677">
    <property type="term" value="F:DNA binding"/>
    <property type="evidence" value="ECO:0007669"/>
    <property type="project" value="UniProtKB-KW"/>
</dbReference>
<evidence type="ECO:0000256" key="10">
    <source>
        <dbReference type="PROSITE-ProRule" id="PRU00560"/>
    </source>
</evidence>
<dbReference type="InterPro" id="IPR004589">
    <property type="entry name" value="DNA_helicase_ATP-dep_RecQ"/>
</dbReference>
<dbReference type="RefSeq" id="WP_155303383.1">
    <property type="nucleotide sequence ID" value="NZ_AP021875.1"/>
</dbReference>
<evidence type="ECO:0000259" key="12">
    <source>
        <dbReference type="PROSITE" id="PS51194"/>
    </source>
</evidence>
<dbReference type="Pfam" id="PF13245">
    <property type="entry name" value="AAA_19"/>
    <property type="match status" value="1"/>
</dbReference>
<comment type="similarity">
    <text evidence="1">Belongs to the helicase family. RecQ subfamily.</text>
</comment>
<evidence type="ECO:0000256" key="7">
    <source>
        <dbReference type="ARBA" id="ARBA00023235"/>
    </source>
</evidence>
<proteinExistence type="inferred from homology"/>
<dbReference type="EC" id="5.6.2.4" evidence="9"/>
<evidence type="ECO:0000313" key="14">
    <source>
        <dbReference type="EMBL" id="BBO74343.1"/>
    </source>
</evidence>
<accession>A0A5K7Z2N9</accession>
<feature type="domain" description="Helicase ATP-binding" evidence="11">
    <location>
        <begin position="305"/>
        <end position="485"/>
    </location>
</feature>
<dbReference type="InterPro" id="IPR036397">
    <property type="entry name" value="RNaseH_sf"/>
</dbReference>
<dbReference type="SMART" id="SM00490">
    <property type="entry name" value="HELICc"/>
    <property type="match status" value="1"/>
</dbReference>
<dbReference type="Proteomes" id="UP000427769">
    <property type="component" value="Chromosome"/>
</dbReference>
<dbReference type="GO" id="GO:0009378">
    <property type="term" value="F:four-way junction helicase activity"/>
    <property type="evidence" value="ECO:0007669"/>
    <property type="project" value="TreeGrafter"/>
</dbReference>
<dbReference type="InterPro" id="IPR001650">
    <property type="entry name" value="Helicase_C-like"/>
</dbReference>
<evidence type="ECO:0000256" key="9">
    <source>
        <dbReference type="ARBA" id="ARBA00034808"/>
    </source>
</evidence>
<dbReference type="InterPro" id="IPR014016">
    <property type="entry name" value="UvrD-like_ATP-bd"/>
</dbReference>
<dbReference type="NCBIfam" id="TIGR00614">
    <property type="entry name" value="recQ_fam"/>
    <property type="match status" value="1"/>
</dbReference>
<evidence type="ECO:0000256" key="4">
    <source>
        <dbReference type="ARBA" id="ARBA00022806"/>
    </source>
</evidence>
<dbReference type="Gene3D" id="1.10.486.10">
    <property type="entry name" value="PCRA, domain 4"/>
    <property type="match status" value="1"/>
</dbReference>
<evidence type="ECO:0000259" key="11">
    <source>
        <dbReference type="PROSITE" id="PS51192"/>
    </source>
</evidence>
<dbReference type="KEGG" id="dwd:DSCW_17600"/>
<dbReference type="Gene3D" id="3.30.420.10">
    <property type="entry name" value="Ribonuclease H-like superfamily/Ribonuclease H"/>
    <property type="match status" value="1"/>
</dbReference>
<evidence type="ECO:0000256" key="2">
    <source>
        <dbReference type="ARBA" id="ARBA00022741"/>
    </source>
</evidence>
<dbReference type="InterPro" id="IPR012337">
    <property type="entry name" value="RNaseH-like_sf"/>
</dbReference>
<dbReference type="GO" id="GO:0006281">
    <property type="term" value="P:DNA repair"/>
    <property type="evidence" value="ECO:0007669"/>
    <property type="project" value="TreeGrafter"/>
</dbReference>
<dbReference type="GO" id="GO:0043138">
    <property type="term" value="F:3'-5' DNA helicase activity"/>
    <property type="evidence" value="ECO:0007669"/>
    <property type="project" value="UniProtKB-EC"/>
</dbReference>
<dbReference type="SMART" id="SM00487">
    <property type="entry name" value="DEXDc"/>
    <property type="match status" value="1"/>
</dbReference>
<organism evidence="14 15">
    <name type="scientific">Desulfosarcina widdelii</name>
    <dbReference type="NCBI Taxonomy" id="947919"/>
    <lineage>
        <taxon>Bacteria</taxon>
        <taxon>Pseudomonadati</taxon>
        <taxon>Thermodesulfobacteriota</taxon>
        <taxon>Desulfobacteria</taxon>
        <taxon>Desulfobacterales</taxon>
        <taxon>Desulfosarcinaceae</taxon>
        <taxon>Desulfosarcina</taxon>
    </lineage>
</organism>
<comment type="catalytic activity">
    <reaction evidence="8">
        <text>Couples ATP hydrolysis with the unwinding of duplex DNA by translocating in the 3'-5' direction.</text>
        <dbReference type="EC" id="5.6.2.4"/>
    </reaction>
</comment>
<evidence type="ECO:0000256" key="6">
    <source>
        <dbReference type="ARBA" id="ARBA00023125"/>
    </source>
</evidence>
<dbReference type="GO" id="GO:0030894">
    <property type="term" value="C:replisome"/>
    <property type="evidence" value="ECO:0007669"/>
    <property type="project" value="TreeGrafter"/>
</dbReference>